<proteinExistence type="predicted"/>
<protein>
    <submittedName>
        <fullName evidence="1">Uncharacterized protein</fullName>
    </submittedName>
</protein>
<dbReference type="Proteomes" id="UP000192582">
    <property type="component" value="Unassembled WGS sequence"/>
</dbReference>
<dbReference type="AlphaFoldDB" id="A0A1W1UJT3"/>
<reference evidence="1 2" key="1">
    <citation type="submission" date="2017-04" db="EMBL/GenBank/DDBJ databases">
        <authorList>
            <person name="Afonso C.L."/>
            <person name="Miller P.J."/>
            <person name="Scott M.A."/>
            <person name="Spackman E."/>
            <person name="Goraichik I."/>
            <person name="Dimitrov K.M."/>
            <person name="Suarez D.L."/>
            <person name="Swayne D.E."/>
        </authorList>
    </citation>
    <scope>NUCLEOTIDE SEQUENCE [LARGE SCALE GENOMIC DNA]</scope>
    <source>
        <strain evidence="1 2">KR-140</strain>
    </source>
</reference>
<accession>A0A1W1UJT3</accession>
<keyword evidence="2" id="KW-1185">Reference proteome</keyword>
<sequence>MTKWDKFVLAKFIQILRCLIEEAHSREMGFNTVLAFRYAITVVIDDYCGGSLMNVSKALFCGLLRVLRRLQPEVSKAEFGRLLNRSASYVYCLTSRQPEHQARCAPGTTNGSCWPLCIRTTQSVVRKECGACDL</sequence>
<evidence type="ECO:0000313" key="1">
    <source>
        <dbReference type="EMBL" id="SMB81340.1"/>
    </source>
</evidence>
<evidence type="ECO:0000313" key="2">
    <source>
        <dbReference type="Proteomes" id="UP000192582"/>
    </source>
</evidence>
<gene>
    <name evidence="1" type="ORF">SAMN00790413_04546</name>
</gene>
<dbReference type="RefSeq" id="WP_084045910.1">
    <property type="nucleotide sequence ID" value="NZ_FWWU01000005.1"/>
</dbReference>
<name>A0A1W1UJT3_9DEIO</name>
<organism evidence="1 2">
    <name type="scientific">Deinococcus hopiensis KR-140</name>
    <dbReference type="NCBI Taxonomy" id="695939"/>
    <lineage>
        <taxon>Bacteria</taxon>
        <taxon>Thermotogati</taxon>
        <taxon>Deinococcota</taxon>
        <taxon>Deinococci</taxon>
        <taxon>Deinococcales</taxon>
        <taxon>Deinococcaceae</taxon>
        <taxon>Deinococcus</taxon>
    </lineage>
</organism>
<dbReference type="EMBL" id="FWWU01000005">
    <property type="protein sequence ID" value="SMB81340.1"/>
    <property type="molecule type" value="Genomic_DNA"/>
</dbReference>